<accession>A0A3B9IIK2</accession>
<sequence>MAIIDYDDRLATAEISELIRRMADRRPFYAAVGEAAVQQTQDNFRRQGSSAGPWQRLKAATIRRRTAAGQTPITILRSNAKAKQTSLAGSISYRADASAVEWGTPLPYGRAHQLGADIQMPARTGRIYRSAAAGRLFARREGADREIEVQIPGYTIHLPARPFIEPPDEEEIGDLAADWLGLE</sequence>
<reference evidence="1 2" key="1">
    <citation type="journal article" date="2018" name="Nat. Biotechnol.">
        <title>A standardized bacterial taxonomy based on genome phylogeny substantially revises the tree of life.</title>
        <authorList>
            <person name="Parks D.H."/>
            <person name="Chuvochina M."/>
            <person name="Waite D.W."/>
            <person name="Rinke C."/>
            <person name="Skarshewski A."/>
            <person name="Chaumeil P.A."/>
            <person name="Hugenholtz P."/>
        </authorList>
    </citation>
    <scope>NUCLEOTIDE SEQUENCE [LARGE SCALE GENOMIC DNA]</scope>
    <source>
        <strain evidence="1">UBA8739</strain>
    </source>
</reference>
<dbReference type="Proteomes" id="UP000257706">
    <property type="component" value="Unassembled WGS sequence"/>
</dbReference>
<dbReference type="AlphaFoldDB" id="A0A3B9IIK2"/>
<comment type="caution">
    <text evidence="1">The sequence shown here is derived from an EMBL/GenBank/DDBJ whole genome shotgun (WGS) entry which is preliminary data.</text>
</comment>
<gene>
    <name evidence="1" type="ORF">DCK97_09195</name>
</gene>
<dbReference type="EMBL" id="DMAI01000142">
    <property type="protein sequence ID" value="HAE47580.1"/>
    <property type="molecule type" value="Genomic_DNA"/>
</dbReference>
<evidence type="ECO:0000313" key="2">
    <source>
        <dbReference type="Proteomes" id="UP000257706"/>
    </source>
</evidence>
<protein>
    <submittedName>
        <fullName evidence="1">Phage virion morphogenesis protein</fullName>
    </submittedName>
</protein>
<dbReference type="Pfam" id="PF05069">
    <property type="entry name" value="Phage_tail_S"/>
    <property type="match status" value="1"/>
</dbReference>
<proteinExistence type="predicted"/>
<organism evidence="1 2">
    <name type="scientific">Tistrella mobilis</name>
    <dbReference type="NCBI Taxonomy" id="171437"/>
    <lineage>
        <taxon>Bacteria</taxon>
        <taxon>Pseudomonadati</taxon>
        <taxon>Pseudomonadota</taxon>
        <taxon>Alphaproteobacteria</taxon>
        <taxon>Geminicoccales</taxon>
        <taxon>Geminicoccaceae</taxon>
        <taxon>Tistrella</taxon>
    </lineage>
</organism>
<dbReference type="InterPro" id="IPR006522">
    <property type="entry name" value="Phage_virion_morphogenesis"/>
</dbReference>
<evidence type="ECO:0000313" key="1">
    <source>
        <dbReference type="EMBL" id="HAE47580.1"/>
    </source>
</evidence>
<name>A0A3B9IIK2_9PROT</name>